<evidence type="ECO:0000313" key="3">
    <source>
        <dbReference type="Proteomes" id="UP001432180"/>
    </source>
</evidence>
<feature type="domain" description="Cupin type-2" evidence="1">
    <location>
        <begin position="41"/>
        <end position="97"/>
    </location>
</feature>
<dbReference type="RefSeq" id="WP_328987904.1">
    <property type="nucleotide sequence ID" value="NZ_CP121472.1"/>
</dbReference>
<sequence>MNRVQTGDWEIFQLADIEKLIPDDVLSMREFLRTPSLSCSLYHVPKGSKDMASAHEEDEVYLILKGRGRLRVEDDEQPVQPGTLMYVRASCDHAFFEIEESITALAFFGTAVLRGEDASSSHYLKT</sequence>
<evidence type="ECO:0000259" key="1">
    <source>
        <dbReference type="Pfam" id="PF07883"/>
    </source>
</evidence>
<proteinExistence type="predicted"/>
<dbReference type="EMBL" id="CP121472">
    <property type="protein sequence ID" value="WPL17395.1"/>
    <property type="molecule type" value="Genomic_DNA"/>
</dbReference>
<name>A0ABZ0SCT5_9GAMM</name>
<dbReference type="InterPro" id="IPR013096">
    <property type="entry name" value="Cupin_2"/>
</dbReference>
<dbReference type="Pfam" id="PF07883">
    <property type="entry name" value="Cupin_2"/>
    <property type="match status" value="1"/>
</dbReference>
<dbReference type="Proteomes" id="UP001432180">
    <property type="component" value="Chromosome"/>
</dbReference>
<dbReference type="Gene3D" id="2.60.120.10">
    <property type="entry name" value="Jelly Rolls"/>
    <property type="match status" value="1"/>
</dbReference>
<dbReference type="SUPFAM" id="SSF51182">
    <property type="entry name" value="RmlC-like cupins"/>
    <property type="match status" value="1"/>
</dbReference>
<accession>A0ABZ0SCT5</accession>
<evidence type="ECO:0000313" key="2">
    <source>
        <dbReference type="EMBL" id="WPL17395.1"/>
    </source>
</evidence>
<reference evidence="2 3" key="1">
    <citation type="journal article" date="2023" name="Microorganisms">
        <title>Thiorhodovibrio frisius and Trv. litoralis spp. nov., Two Novel Members from a Clade of Fastidious Purple Sulfur Bacteria That Exhibit Unique Red-Shifted Light-Harvesting Capabilities.</title>
        <authorList>
            <person name="Methner A."/>
            <person name="Kuzyk S.B."/>
            <person name="Petersen J."/>
            <person name="Bauer S."/>
            <person name="Brinkmann H."/>
            <person name="Sichau K."/>
            <person name="Wanner G."/>
            <person name="Wolf J."/>
            <person name="Neumann-Schaal M."/>
            <person name="Henke P."/>
            <person name="Tank M."/>
            <person name="Sproer C."/>
            <person name="Bunk B."/>
            <person name="Overmann J."/>
        </authorList>
    </citation>
    <scope>NUCLEOTIDE SEQUENCE [LARGE SCALE GENOMIC DNA]</scope>
    <source>
        <strain evidence="2 3">DSM 6702</strain>
    </source>
</reference>
<dbReference type="InterPro" id="IPR011051">
    <property type="entry name" value="RmlC_Cupin_sf"/>
</dbReference>
<dbReference type="InterPro" id="IPR014710">
    <property type="entry name" value="RmlC-like_jellyroll"/>
</dbReference>
<keyword evidence="3" id="KW-1185">Reference proteome</keyword>
<organism evidence="2 3">
    <name type="scientific">Thiorhodovibrio winogradskyi</name>
    <dbReference type="NCBI Taxonomy" id="77007"/>
    <lineage>
        <taxon>Bacteria</taxon>
        <taxon>Pseudomonadati</taxon>
        <taxon>Pseudomonadota</taxon>
        <taxon>Gammaproteobacteria</taxon>
        <taxon>Chromatiales</taxon>
        <taxon>Chromatiaceae</taxon>
        <taxon>Thiorhodovibrio</taxon>
    </lineage>
</organism>
<gene>
    <name evidence="2" type="ORF">Thiowin_02402</name>
</gene>
<protein>
    <recommendedName>
        <fullName evidence="1">Cupin type-2 domain-containing protein</fullName>
    </recommendedName>
</protein>